<feature type="region of interest" description="Disordered" evidence="6">
    <location>
        <begin position="2460"/>
        <end position="2484"/>
    </location>
</feature>
<evidence type="ECO:0000313" key="9">
    <source>
        <dbReference type="Proteomes" id="UP000237284"/>
    </source>
</evidence>
<comment type="similarity">
    <text evidence="5">In the N-terminal section; belongs to the CdiA toxin family.</text>
</comment>
<comment type="subcellular location">
    <subcellularLocation>
        <location evidence="1">Target cell</location>
        <location evidence="1">Target cell cytoplasm</location>
    </subcellularLocation>
</comment>
<sequence>MNKNLYRIIFNKARGLLMVVSEINRGQGKSGANGIGHTLSQLIGRMKPTAFLTMTALGLVTLAPQALAAGIVADKSAPGGQQPNVMQSANGTPQVNIQTPSAGGVSHNKYTQFDVDNKGAILNNSHKQVQTQMGGWVAGNPWLAKGEAKIILNEVNSRDPSKLNGYVEVAGRKAQVVIANPAGISCDGCGFINANRATLTTGTPQMTNGELRGYRVGNGEIVVEGAGMDSSRQDYTDLIARTVKVNAGIWAKDMTVTTGKNEVAADNNRVVDNNKVVDNNSATASTTAESDSSDVKPTLAIDVAQLGGMYAGKIRLVATEQGVGVSNKGTLGTQAGDITINANGDIVNSGTVNAGQDLLLGGKKVNNSGTLFAQRDHSTAASDEVTNSGLIAAKGNTSVRGATIRNSKGAAIAAGMKTDGTLANSGNLTLASDGKLTSQGQALAGGDLNASASQIDLSGSDTAAHHTTLTSSSDIITDDAQLLASGDLKLSAAGKLSNDRGVINANVLQVSTPVISNHSGQLLQSGDRDLQLSSDSINNQNGRIAANAKKFSVQSASLNNQGGTIMAVGSGSLDVAASSELNNQNGTLAAASDLAIATPVLHNNLGQISANKQLTLDQQSTSALSRAAATSSDLRISNAGGRLVAGQQLIFRGREINGSGEILSLGDMDLSFADGFSNTGKTLANGDLTLNVNNSLINTALLGAGGKLNVQASNIDNQVTGELSAQQTTLNASDTLSNRGLIDGVLTRINASTVNNIGTGRIYGDGLAIGATTLNNLAENNSSATIAARQRLNLGVGTLNNHTHSLIYSGGDLAIGGNLDENGVASGKAGSLNNHSATIESVGNMALSFTALNNINDNFVTRFVQLSQKQKNEYMVVDLNNGVHYSPDDYNISFYKNEVRHICIEGVVCGRDHYYQYSYTETVREEQIAQSDPAKIIAGGQISLSGDKLLNDKSQIIAGGTLLTAVKELVNTEVTGQKLTEKVGQVIEWDRIHRKGSDDQKARASAYTPPTEIQSISLSPSVMKENTHATSSAPSLADYAAQRVEVAGQNTDVIRSMTPDASLPTGSLFTTLPDATSSYLIETDPRFTNQRTWLSSDYMLRQLQADPSITQKRLGDGFYEQRLVREQIVELVGQRYLADYTSDEDQYKGLMEAGVSFAKKFSLVPGVALTAEQMKQITQDMVWLVAQDVKMPDGTTQNVLVPQVYAQVQQGDMDGSGALLAGKNISIGVSGGMLNSGRISATQLVSVSGDDIVNVGGIIAGKSVSLQATNDITNTGGMIRATDTLLAQAGRDITVASETNHAESQNGSNRFSRDNINRVAGMYVQGDDGKLLLQAGRDVNLQAAQVVSSGENSQTQIAATRDINMTTITTGSSDKVVWDKDNHVTQRLTQVQGSDVTSDGNITLNAGNNINAQAAKLNADRQLALTATNDINLGSASSQEYLDMNSKVKGSGFLSKRTTTTRAGYDATLANGSSLGGENISVTAGNNLNITGSDVAADRDLALRAGNDLNVTAAEESRDSWSMKKTTKSGLMSSGGIGFFVGSIKESSTSDTAALTHNNSTLGSVDGDTSLVAGNNIAVQGSDVIAGNDINMVANNITIDAANNQSTTDTTYERKQTGLTLALSGAIGSAINTAYTSAKAADEQQDGRMASLQKLKSGLAGVQAAQATVLAAQNTTDQNAIGVSLSLSTSKSKSESHSEAVNASGSTVQAGNNINLVATGSENGADGDLTIGGSQLKAGNDVLLSANRDINLLSAQNTQLQTGKNSSSGGGVGISIGAGQGGAGISVFANASKGSGNENGDGLTHTETTVDAGNKLTVNSGRDTTLRGAQLSADQVVANVGRNLTLQSEQDVNNYDSKQKNSSAGASFTFGSMTGSVSANVAKDKIHSTYNSVQEQTGIFAGDGGFDINVGNHTQLDGAVIGSTASEDKNRLSTGTLGFSNIDNSAEFEVSHSSVGISTGGLGAQDLLKNAVQNLAANGLGAGGSDGNASGTTYAAVSPGSLIIRDQANQQQDVSELSRDVEHANQSISPIFDKAKEQQRLNQLRLISDVVNQGVDITLSQGQIMANNAGMKAAGEWDETKETRQEYWARVQNTAAYKDINDQYKTGGELNKGIRAAAAAITALAGGDPLKALAQGAAPYLSSTVRDLTLQNSDNPTAAQIAANAIGHAIVGGVVAELSGSNATSGAVGAAGGELAARAIVDYLYPNRTVESLTDDERAKVSNLASLAATMAAGLASDSSAGAVAGHDAGKNAVDYNLLSNKYGVEKLSKEGRALYEKLKAAGIGGMDELQERFTDCGSNGKCQTEIRNEYRKREKEAGEKLVAMYQSGAITADEFGYLVTDYARTMMRGAQQGQLNSDYSGFIGDIYTQTGIDWTPMGVAGNPYVAAIKGSEQLTEWKAQGLSDEKIRELALKNDIISSAMTPVDINGILSLYDNGASAQEVVKFAAGMAFNKVIQKTQSGNKGTSGTIGTPVTTAKNPLSPVQQRDVHGNEIVYRTMSPEQFRQFERTGVMPATTETSVSPVLSYSSKYDGITVKITVKSGTFSELEKIGIAANSAAAKELPNMSTQTGKWMETNTRFKVEGGQMTTQLGQGKGMEIFNKNIVHFEQVK</sequence>
<dbReference type="GO" id="GO:0003824">
    <property type="term" value="F:catalytic activity"/>
    <property type="evidence" value="ECO:0007669"/>
    <property type="project" value="UniProtKB-ARBA"/>
</dbReference>
<evidence type="ECO:0000256" key="5">
    <source>
        <dbReference type="ARBA" id="ARBA00024043"/>
    </source>
</evidence>
<keyword evidence="3" id="KW-1266">Target cell cytoplasm</keyword>
<evidence type="ECO:0000256" key="3">
    <source>
        <dbReference type="ARBA" id="ARBA00022913"/>
    </source>
</evidence>
<evidence type="ECO:0000256" key="1">
    <source>
        <dbReference type="ARBA" id="ARBA00004219"/>
    </source>
</evidence>
<dbReference type="InterPro" id="IPR012334">
    <property type="entry name" value="Pectin_lyas_fold"/>
</dbReference>
<evidence type="ECO:0000313" key="8">
    <source>
        <dbReference type="EMBL" id="QPK14100.1"/>
    </source>
</evidence>
<evidence type="ECO:0000256" key="4">
    <source>
        <dbReference type="ARBA" id="ARBA00023026"/>
    </source>
</evidence>
<dbReference type="InterPro" id="IPR011050">
    <property type="entry name" value="Pectin_lyase_fold/virulence"/>
</dbReference>
<dbReference type="GO" id="GO:0090729">
    <property type="term" value="F:toxin activity"/>
    <property type="evidence" value="ECO:0007669"/>
    <property type="project" value="UniProtKB-KW"/>
</dbReference>
<dbReference type="InterPro" id="IPR025157">
    <property type="entry name" value="Hemagglutinin_rpt"/>
</dbReference>
<accession>A0A7T0EM15</accession>
<gene>
    <name evidence="8" type="ORF">F131LOC_011790</name>
</gene>
<dbReference type="Gene3D" id="2.160.20.10">
    <property type="entry name" value="Single-stranded right-handed beta-helix, Pectin lyase-like"/>
    <property type="match status" value="1"/>
</dbReference>
<dbReference type="NCBIfam" id="TIGR01731">
    <property type="entry name" value="fil_hemag_20aa"/>
    <property type="match status" value="7"/>
</dbReference>
<feature type="domain" description="Filamentous haemagglutinin FhaB/tRNA nuclease CdiA-like TPS" evidence="7">
    <location>
        <begin position="89"/>
        <end position="209"/>
    </location>
</feature>
<proteinExistence type="inferred from homology"/>
<dbReference type="Pfam" id="PF13332">
    <property type="entry name" value="Fil_haemagg_2"/>
    <property type="match status" value="3"/>
</dbReference>
<evidence type="ECO:0000259" key="7">
    <source>
        <dbReference type="SMART" id="SM00912"/>
    </source>
</evidence>
<dbReference type="SUPFAM" id="SSF51126">
    <property type="entry name" value="Pectin lyase-like"/>
    <property type="match status" value="1"/>
</dbReference>
<dbReference type="SMART" id="SM00912">
    <property type="entry name" value="Haemagg_act"/>
    <property type="match status" value="1"/>
</dbReference>
<dbReference type="InterPro" id="IPR006914">
    <property type="entry name" value="VENN_dom"/>
</dbReference>
<protein>
    <submittedName>
        <fullName evidence="8">Hemagglutinin repeat-containing protein</fullName>
    </submittedName>
</protein>
<keyword evidence="2" id="KW-0800">Toxin</keyword>
<dbReference type="Proteomes" id="UP000237284">
    <property type="component" value="Chromosome"/>
</dbReference>
<organism evidence="8 9">
    <name type="scientific">Pectobacterium versatile</name>
    <dbReference type="NCBI Taxonomy" id="2488639"/>
    <lineage>
        <taxon>Bacteria</taxon>
        <taxon>Pseudomonadati</taxon>
        <taxon>Pseudomonadota</taxon>
        <taxon>Gammaproteobacteria</taxon>
        <taxon>Enterobacterales</taxon>
        <taxon>Pectobacteriaceae</taxon>
        <taxon>Pectobacterium</taxon>
    </lineage>
</organism>
<dbReference type="RefSeq" id="WP_103970803.1">
    <property type="nucleotide sequence ID" value="NZ_CP065030.1"/>
</dbReference>
<dbReference type="Pfam" id="PF05860">
    <property type="entry name" value="TPS"/>
    <property type="match status" value="1"/>
</dbReference>
<dbReference type="NCBIfam" id="TIGR01901">
    <property type="entry name" value="adhes_NPXG"/>
    <property type="match status" value="1"/>
</dbReference>
<dbReference type="InterPro" id="IPR024973">
    <property type="entry name" value="ESPR"/>
</dbReference>
<evidence type="ECO:0000256" key="6">
    <source>
        <dbReference type="SAM" id="MobiDB-lite"/>
    </source>
</evidence>
<evidence type="ECO:0000256" key="2">
    <source>
        <dbReference type="ARBA" id="ARBA00022656"/>
    </source>
</evidence>
<keyword evidence="4" id="KW-0843">Virulence</keyword>
<dbReference type="Pfam" id="PF13018">
    <property type="entry name" value="ESPR"/>
    <property type="match status" value="1"/>
</dbReference>
<name>A0A7T0EM15_9GAMM</name>
<dbReference type="Pfam" id="PF04829">
    <property type="entry name" value="PT-VENN"/>
    <property type="match status" value="1"/>
</dbReference>
<dbReference type="InterPro" id="IPR010069">
    <property type="entry name" value="CdiA_FHA1_rpt"/>
</dbReference>
<reference evidence="8 9" key="1">
    <citation type="submission" date="2020-11" db="EMBL/GenBank/DDBJ databases">
        <title>Complete genome sequence of Pectobacterium versatile F131.</title>
        <authorList>
            <person name="Shirshikov F.V."/>
            <person name="Miroshnikov K."/>
            <person name="Toshakov S.V."/>
            <person name="Kabanova A.P."/>
            <person name="Barannik A.P."/>
            <person name="Shneider M."/>
            <person name="Ignatov A.N."/>
            <person name="Miroshnikov K.A."/>
            <person name="Mikhailova Y.V."/>
            <person name="Shelenkov A."/>
            <person name="Yanushevich Y.G."/>
            <person name="Evseev P.V."/>
        </authorList>
    </citation>
    <scope>NUCLEOTIDE SEQUENCE [LARGE SCALE GENOMIC DNA]</scope>
    <source>
        <strain evidence="8 9">F131</strain>
    </source>
</reference>
<dbReference type="InterPro" id="IPR008638">
    <property type="entry name" value="FhaB/CdiA-like_TPS"/>
</dbReference>
<dbReference type="EMBL" id="CP065030">
    <property type="protein sequence ID" value="QPK14100.1"/>
    <property type="molecule type" value="Genomic_DNA"/>
</dbReference>